<keyword evidence="4" id="KW-1185">Reference proteome</keyword>
<evidence type="ECO:0000313" key="4">
    <source>
        <dbReference type="Proteomes" id="UP000652761"/>
    </source>
</evidence>
<gene>
    <name evidence="3" type="ORF">Taro_050484</name>
</gene>
<sequence length="392" mass="42552">MERWPGLPPDVLASIMARLDLVDQVRMSAVCAGWRLVAMDSSRRPPPLPALWLLLPQRCNAAAPPLFEFASFSEGMRRYAIGRAPGLRYGDCIGSSEGWLMVVDALGGLHAVDPITGVRIPLLSDGIVLTEGDSAAAPVYRYRRSIFVPPRGSGGGSAVAAAVIRLRDAEFPELTFARAGVNAAWVSPEVAFPGFEDIAAHDGKLYALSSDSRVVVFDLGSDPSSSAPPAVSVIQTEPDRRRFQRKHLGVMAGNLVMLQWRYCGPCPFRLRRCIPEFQVLRLQRGPEPKWVELKDLGGHAILLGTDGFTAVHTGEFPELRSNCVYSLVQASDDDGGGSVLEVVELQSRAVAVEPLCETSAAPIWFLPIRNSFSAPWINWQPAKLSPMLAGKL</sequence>
<protein>
    <recommendedName>
        <fullName evidence="5">F-box domain-containing protein</fullName>
    </recommendedName>
</protein>
<reference evidence="3" key="1">
    <citation type="submission" date="2017-07" db="EMBL/GenBank/DDBJ databases">
        <title>Taro Niue Genome Assembly and Annotation.</title>
        <authorList>
            <person name="Atibalentja N."/>
            <person name="Keating K."/>
            <person name="Fields C.J."/>
        </authorList>
    </citation>
    <scope>NUCLEOTIDE SEQUENCE</scope>
    <source>
        <strain evidence="3">Niue_2</strain>
        <tissue evidence="3">Leaf</tissue>
    </source>
</reference>
<comment type="caution">
    <text evidence="3">The sequence shown here is derived from an EMBL/GenBank/DDBJ whole genome shotgun (WGS) entry which is preliminary data.</text>
</comment>
<dbReference type="InterPro" id="IPR005174">
    <property type="entry name" value="KIB1-4_b-propeller"/>
</dbReference>
<feature type="domain" description="KIB1-4 beta-propeller" evidence="2">
    <location>
        <begin position="82"/>
        <end position="333"/>
    </location>
</feature>
<dbReference type="PANTHER" id="PTHR33110">
    <property type="entry name" value="F-BOX/KELCH-REPEAT PROTEIN-RELATED"/>
    <property type="match status" value="1"/>
</dbReference>
<dbReference type="OrthoDB" id="692324at2759"/>
<organism evidence="3 4">
    <name type="scientific">Colocasia esculenta</name>
    <name type="common">Wild taro</name>
    <name type="synonym">Arum esculentum</name>
    <dbReference type="NCBI Taxonomy" id="4460"/>
    <lineage>
        <taxon>Eukaryota</taxon>
        <taxon>Viridiplantae</taxon>
        <taxon>Streptophyta</taxon>
        <taxon>Embryophyta</taxon>
        <taxon>Tracheophyta</taxon>
        <taxon>Spermatophyta</taxon>
        <taxon>Magnoliopsida</taxon>
        <taxon>Liliopsida</taxon>
        <taxon>Araceae</taxon>
        <taxon>Aroideae</taxon>
        <taxon>Colocasieae</taxon>
        <taxon>Colocasia</taxon>
    </lineage>
</organism>
<dbReference type="SUPFAM" id="SSF81383">
    <property type="entry name" value="F-box domain"/>
    <property type="match status" value="1"/>
</dbReference>
<dbReference type="InterPro" id="IPR001810">
    <property type="entry name" value="F-box_dom"/>
</dbReference>
<dbReference type="InterPro" id="IPR036047">
    <property type="entry name" value="F-box-like_dom_sf"/>
</dbReference>
<dbReference type="PANTHER" id="PTHR33110:SF71">
    <property type="entry name" value="F-BOX_KELCH-REPEAT PROTEIN"/>
    <property type="match status" value="1"/>
</dbReference>
<name>A0A843XE07_COLES</name>
<dbReference type="Pfam" id="PF00646">
    <property type="entry name" value="F-box"/>
    <property type="match status" value="1"/>
</dbReference>
<evidence type="ECO:0000259" key="2">
    <source>
        <dbReference type="Pfam" id="PF03478"/>
    </source>
</evidence>
<dbReference type="Proteomes" id="UP000652761">
    <property type="component" value="Unassembled WGS sequence"/>
</dbReference>
<dbReference type="Pfam" id="PF03478">
    <property type="entry name" value="Beta-prop_KIB1-4"/>
    <property type="match status" value="1"/>
</dbReference>
<evidence type="ECO:0008006" key="5">
    <source>
        <dbReference type="Google" id="ProtNLM"/>
    </source>
</evidence>
<evidence type="ECO:0000259" key="1">
    <source>
        <dbReference type="Pfam" id="PF00646"/>
    </source>
</evidence>
<dbReference type="CDD" id="cd09917">
    <property type="entry name" value="F-box_SF"/>
    <property type="match status" value="1"/>
</dbReference>
<proteinExistence type="predicted"/>
<accession>A0A843XE07</accession>
<dbReference type="Gene3D" id="1.20.1280.50">
    <property type="match status" value="1"/>
</dbReference>
<evidence type="ECO:0000313" key="3">
    <source>
        <dbReference type="EMBL" id="MQM17512.1"/>
    </source>
</evidence>
<dbReference type="EMBL" id="NMUH01007595">
    <property type="protein sequence ID" value="MQM17512.1"/>
    <property type="molecule type" value="Genomic_DNA"/>
</dbReference>
<feature type="domain" description="F-box" evidence="1">
    <location>
        <begin position="4"/>
        <end position="40"/>
    </location>
</feature>
<dbReference type="AlphaFoldDB" id="A0A843XE07"/>